<feature type="region of interest" description="Disordered" evidence="1">
    <location>
        <begin position="84"/>
        <end position="108"/>
    </location>
</feature>
<evidence type="ECO:0000313" key="3">
    <source>
        <dbReference type="Proteomes" id="UP000266841"/>
    </source>
</evidence>
<organism evidence="2 3">
    <name type="scientific">Thalassiosira oceanica</name>
    <name type="common">Marine diatom</name>
    <dbReference type="NCBI Taxonomy" id="159749"/>
    <lineage>
        <taxon>Eukaryota</taxon>
        <taxon>Sar</taxon>
        <taxon>Stramenopiles</taxon>
        <taxon>Ochrophyta</taxon>
        <taxon>Bacillariophyta</taxon>
        <taxon>Coscinodiscophyceae</taxon>
        <taxon>Thalassiosirophycidae</taxon>
        <taxon>Thalassiosirales</taxon>
        <taxon>Thalassiosiraceae</taxon>
        <taxon>Thalassiosira</taxon>
    </lineage>
</organism>
<reference evidence="2 3" key="1">
    <citation type="journal article" date="2012" name="Genome Biol.">
        <title>Genome and low-iron response of an oceanic diatom adapted to chronic iron limitation.</title>
        <authorList>
            <person name="Lommer M."/>
            <person name="Specht M."/>
            <person name="Roy A.S."/>
            <person name="Kraemer L."/>
            <person name="Andreson R."/>
            <person name="Gutowska M.A."/>
            <person name="Wolf J."/>
            <person name="Bergner S.V."/>
            <person name="Schilhabel M.B."/>
            <person name="Klostermeier U.C."/>
            <person name="Beiko R.G."/>
            <person name="Rosenstiel P."/>
            <person name="Hippler M."/>
            <person name="Laroche J."/>
        </authorList>
    </citation>
    <scope>NUCLEOTIDE SEQUENCE [LARGE SCALE GENOMIC DNA]</scope>
    <source>
        <strain evidence="2 3">CCMP1005</strain>
    </source>
</reference>
<keyword evidence="3" id="KW-1185">Reference proteome</keyword>
<comment type="caution">
    <text evidence="2">The sequence shown here is derived from an EMBL/GenBank/DDBJ whole genome shotgun (WGS) entry which is preliminary data.</text>
</comment>
<evidence type="ECO:0000313" key="2">
    <source>
        <dbReference type="EMBL" id="EJK72538.1"/>
    </source>
</evidence>
<evidence type="ECO:0000256" key="1">
    <source>
        <dbReference type="SAM" id="MobiDB-lite"/>
    </source>
</evidence>
<accession>K0T1L4</accession>
<name>K0T1L4_THAOC</name>
<sequence length="137" mass="15144">MVSASSGGLSLAANAFNAFGIVVIFNNNSDCPHKARVLPRLSCLGYVLWPPVVDNSLLTSELPPMNESPFNFFCFEEHPVKEENKGVGRKRREKSLGRKHTHKGTGRVRVGTCYTPNTTLSGVSHRCNVQLYIIIDK</sequence>
<dbReference type="AlphaFoldDB" id="K0T1L4"/>
<gene>
    <name evidence="2" type="ORF">THAOC_05922</name>
</gene>
<dbReference type="Proteomes" id="UP000266841">
    <property type="component" value="Unassembled WGS sequence"/>
</dbReference>
<protein>
    <submittedName>
        <fullName evidence="2">Uncharacterized protein</fullName>
    </submittedName>
</protein>
<dbReference type="EMBL" id="AGNL01005679">
    <property type="protein sequence ID" value="EJK72538.1"/>
    <property type="molecule type" value="Genomic_DNA"/>
</dbReference>
<proteinExistence type="predicted"/>
<feature type="compositionally biased region" description="Basic residues" evidence="1">
    <location>
        <begin position="87"/>
        <end position="106"/>
    </location>
</feature>